<keyword evidence="8" id="KW-1185">Reference proteome</keyword>
<organism evidence="7 8">
    <name type="scientific">Colletotrichum karsti</name>
    <dbReference type="NCBI Taxonomy" id="1095194"/>
    <lineage>
        <taxon>Eukaryota</taxon>
        <taxon>Fungi</taxon>
        <taxon>Dikarya</taxon>
        <taxon>Ascomycota</taxon>
        <taxon>Pezizomycotina</taxon>
        <taxon>Sordariomycetes</taxon>
        <taxon>Hypocreomycetidae</taxon>
        <taxon>Glomerellales</taxon>
        <taxon>Glomerellaceae</taxon>
        <taxon>Colletotrichum</taxon>
        <taxon>Colletotrichum boninense species complex</taxon>
    </lineage>
</organism>
<evidence type="ECO:0000256" key="3">
    <source>
        <dbReference type="ARBA" id="ARBA00022989"/>
    </source>
</evidence>
<feature type="transmembrane region" description="Helical" evidence="6">
    <location>
        <begin position="20"/>
        <end position="40"/>
    </location>
</feature>
<evidence type="ECO:0000256" key="5">
    <source>
        <dbReference type="SAM" id="MobiDB-lite"/>
    </source>
</evidence>
<feature type="transmembrane region" description="Helical" evidence="6">
    <location>
        <begin position="168"/>
        <end position="190"/>
    </location>
</feature>
<dbReference type="GeneID" id="62166890"/>
<feature type="transmembrane region" description="Helical" evidence="6">
    <location>
        <begin position="291"/>
        <end position="310"/>
    </location>
</feature>
<comment type="subcellular location">
    <subcellularLocation>
        <location evidence="1">Membrane</location>
        <topology evidence="1">Multi-pass membrane protein</topology>
    </subcellularLocation>
</comment>
<name>A0A9P6LGC2_9PEZI</name>
<feature type="transmembrane region" description="Helical" evidence="6">
    <location>
        <begin position="92"/>
        <end position="114"/>
    </location>
</feature>
<feature type="region of interest" description="Disordered" evidence="5">
    <location>
        <begin position="253"/>
        <end position="275"/>
    </location>
</feature>
<evidence type="ECO:0000256" key="1">
    <source>
        <dbReference type="ARBA" id="ARBA00004141"/>
    </source>
</evidence>
<feature type="compositionally biased region" description="Polar residues" evidence="5">
    <location>
        <begin position="260"/>
        <end position="275"/>
    </location>
</feature>
<proteinExistence type="predicted"/>
<dbReference type="RefSeq" id="XP_038740916.1">
    <property type="nucleotide sequence ID" value="XM_038893816.1"/>
</dbReference>
<dbReference type="Pfam" id="PF00001">
    <property type="entry name" value="7tm_1"/>
    <property type="match status" value="1"/>
</dbReference>
<accession>A0A9P6LGC2</accession>
<feature type="transmembrane region" description="Helical" evidence="6">
    <location>
        <begin position="134"/>
        <end position="156"/>
    </location>
</feature>
<keyword evidence="2 6" id="KW-0812">Transmembrane</keyword>
<keyword evidence="4 6" id="KW-0472">Membrane</keyword>
<dbReference type="OrthoDB" id="413653at2759"/>
<evidence type="ECO:0000313" key="7">
    <source>
        <dbReference type="EMBL" id="KAF9871455.1"/>
    </source>
</evidence>
<keyword evidence="3 6" id="KW-1133">Transmembrane helix</keyword>
<dbReference type="AlphaFoldDB" id="A0A9P6LGC2"/>
<feature type="transmembrane region" description="Helical" evidence="6">
    <location>
        <begin position="223"/>
        <end position="244"/>
    </location>
</feature>
<evidence type="ECO:0000313" key="8">
    <source>
        <dbReference type="Proteomes" id="UP000781932"/>
    </source>
</evidence>
<evidence type="ECO:0000256" key="4">
    <source>
        <dbReference type="ARBA" id="ARBA00023136"/>
    </source>
</evidence>
<dbReference type="SUPFAM" id="SSF81321">
    <property type="entry name" value="Family A G protein-coupled receptor-like"/>
    <property type="match status" value="1"/>
</dbReference>
<dbReference type="Proteomes" id="UP000781932">
    <property type="component" value="Unassembled WGS sequence"/>
</dbReference>
<reference evidence="7" key="2">
    <citation type="submission" date="2020-11" db="EMBL/GenBank/DDBJ databases">
        <title>Whole genome sequencing of Colletotrichum sp.</title>
        <authorList>
            <person name="Li H."/>
        </authorList>
    </citation>
    <scope>NUCLEOTIDE SEQUENCE</scope>
    <source>
        <strain evidence="7">CkLH20</strain>
    </source>
</reference>
<protein>
    <submittedName>
        <fullName evidence="7">Integral membrane protein</fullName>
    </submittedName>
</protein>
<dbReference type="GO" id="GO:0005886">
    <property type="term" value="C:plasma membrane"/>
    <property type="evidence" value="ECO:0007669"/>
    <property type="project" value="TreeGrafter"/>
</dbReference>
<evidence type="ECO:0000256" key="2">
    <source>
        <dbReference type="ARBA" id="ARBA00022692"/>
    </source>
</evidence>
<gene>
    <name evidence="7" type="ORF">CkaCkLH20_11102</name>
</gene>
<evidence type="ECO:0000256" key="6">
    <source>
        <dbReference type="SAM" id="Phobius"/>
    </source>
</evidence>
<feature type="compositionally biased region" description="Basic residues" evidence="5">
    <location>
        <begin position="392"/>
        <end position="402"/>
    </location>
</feature>
<dbReference type="GO" id="GO:0007189">
    <property type="term" value="P:adenylate cyclase-activating G protein-coupled receptor signaling pathway"/>
    <property type="evidence" value="ECO:0007669"/>
    <property type="project" value="TreeGrafter"/>
</dbReference>
<dbReference type="PANTHER" id="PTHR23112">
    <property type="entry name" value="G PROTEIN-COUPLED RECEPTOR 157-RELATED"/>
    <property type="match status" value="1"/>
</dbReference>
<comment type="caution">
    <text evidence="7">The sequence shown here is derived from an EMBL/GenBank/DDBJ whole genome shotgun (WGS) entry which is preliminary data.</text>
</comment>
<dbReference type="EMBL" id="JAATWM020000045">
    <property type="protein sequence ID" value="KAF9871455.1"/>
    <property type="molecule type" value="Genomic_DNA"/>
</dbReference>
<sequence length="476" mass="52955">MYSRDHTLSPLPTVLRHGLKAVVVLSFLSLVASLALYLYLSGRLAVWYFRSAPKSPERTIEAGDGAGLPHEIGVQYFGPGRRAKGRQAPNQALILVLNVLFADILQACAFFLNIVWLVEDRISDQSPACWAQGWFISTGDLASTTFIATIAVHTYITLVRGYKISTKLFYGVISFLWFFVLFMSVLGVMITNNGKDTGGFYVRDVSWCWITPDEEAMRIYLHYLWMVLLIITGTISYVLVFIHVHRRDKALRSSEKAGEENSSNNSVLSPTSMMSPATDDVKSEVHKRMLFLLYPLIFLICTAPLALGRILGSSGVKLSPEYLCFAGAMITSNGWLDVLVFSTTRRAILFDASPDEQNLGLETFNLTPLGQQFGHRVWITSGASKRAERKPSVFRKPSRCRTRGSDGGHDRSESQTSLNSADVDGMKGIQMETVTRVFIEVESPAERHGFSSRTLSSMPSVETVGQRVAQSMDSFR</sequence>
<feature type="transmembrane region" description="Helical" evidence="6">
    <location>
        <begin position="322"/>
        <end position="341"/>
    </location>
</feature>
<feature type="region of interest" description="Disordered" evidence="5">
    <location>
        <begin position="448"/>
        <end position="476"/>
    </location>
</feature>
<reference evidence="7" key="1">
    <citation type="submission" date="2020-03" db="EMBL/GenBank/DDBJ databases">
        <authorList>
            <person name="He L."/>
        </authorList>
    </citation>
    <scope>NUCLEOTIDE SEQUENCE</scope>
    <source>
        <strain evidence="7">CkLH20</strain>
    </source>
</reference>
<feature type="compositionally biased region" description="Polar residues" evidence="5">
    <location>
        <begin position="451"/>
        <end position="460"/>
    </location>
</feature>
<dbReference type="Gene3D" id="1.20.1070.10">
    <property type="entry name" value="Rhodopsin 7-helix transmembrane proteins"/>
    <property type="match status" value="1"/>
</dbReference>
<feature type="region of interest" description="Disordered" evidence="5">
    <location>
        <begin position="388"/>
        <end position="426"/>
    </location>
</feature>
<dbReference type="PANTHER" id="PTHR23112:SF37">
    <property type="entry name" value="G PROTEIN-COUPLED RECEPTOR GPR1"/>
    <property type="match status" value="1"/>
</dbReference>
<feature type="compositionally biased region" description="Basic and acidic residues" evidence="5">
    <location>
        <begin position="403"/>
        <end position="413"/>
    </location>
</feature>
<dbReference type="GO" id="GO:0004930">
    <property type="term" value="F:G protein-coupled receptor activity"/>
    <property type="evidence" value="ECO:0007669"/>
    <property type="project" value="InterPro"/>
</dbReference>
<dbReference type="InterPro" id="IPR000276">
    <property type="entry name" value="GPCR_Rhodpsn"/>
</dbReference>